<comment type="caution">
    <text evidence="4">The sequence shown here is derived from an EMBL/GenBank/DDBJ whole genome shotgun (WGS) entry which is preliminary data.</text>
</comment>
<evidence type="ECO:0000256" key="3">
    <source>
        <dbReference type="SAM" id="MobiDB-lite"/>
    </source>
</evidence>
<feature type="region of interest" description="Disordered" evidence="3">
    <location>
        <begin position="180"/>
        <end position="219"/>
    </location>
</feature>
<dbReference type="PANTHER" id="PTHR33346:SF2">
    <property type="entry name" value="DEHYDRIN ERD14"/>
    <property type="match status" value="1"/>
</dbReference>
<dbReference type="EMBL" id="WOCE01000019">
    <property type="protein sequence ID" value="KAE9592669.1"/>
    <property type="molecule type" value="Genomic_DNA"/>
</dbReference>
<name>A0A6A4NZ76_LUPAL</name>
<dbReference type="PROSITE" id="PS00315">
    <property type="entry name" value="DEHYDRIN_1"/>
    <property type="match status" value="1"/>
</dbReference>
<feature type="compositionally biased region" description="Basic and acidic residues" evidence="3">
    <location>
        <begin position="100"/>
        <end position="157"/>
    </location>
</feature>
<dbReference type="AlphaFoldDB" id="A0A6A4NZ76"/>
<keyword evidence="5" id="KW-1185">Reference proteome</keyword>
<dbReference type="Proteomes" id="UP000447434">
    <property type="component" value="Chromosome 19"/>
</dbReference>
<feature type="compositionally biased region" description="Basic and acidic residues" evidence="3">
    <location>
        <begin position="16"/>
        <end position="37"/>
    </location>
</feature>
<protein>
    <submittedName>
        <fullName evidence="4">Putative dehydrin</fullName>
    </submittedName>
</protein>
<dbReference type="GO" id="GO:0009414">
    <property type="term" value="P:response to water deprivation"/>
    <property type="evidence" value="ECO:0007669"/>
    <property type="project" value="UniProtKB-ARBA"/>
</dbReference>
<evidence type="ECO:0000256" key="1">
    <source>
        <dbReference type="ARBA" id="ARBA00008403"/>
    </source>
</evidence>
<dbReference type="PROSITE" id="PS00823">
    <property type="entry name" value="DEHYDRIN_2"/>
    <property type="match status" value="1"/>
</dbReference>
<gene>
    <name evidence="4" type="ORF">Lalb_Chr19g0131701</name>
</gene>
<evidence type="ECO:0000313" key="5">
    <source>
        <dbReference type="Proteomes" id="UP000447434"/>
    </source>
</evidence>
<dbReference type="GO" id="GO:0016020">
    <property type="term" value="C:membrane"/>
    <property type="evidence" value="ECO:0007669"/>
    <property type="project" value="TreeGrafter"/>
</dbReference>
<evidence type="ECO:0000313" key="4">
    <source>
        <dbReference type="EMBL" id="KAE9592669.1"/>
    </source>
</evidence>
<dbReference type="GO" id="GO:0005829">
    <property type="term" value="C:cytosol"/>
    <property type="evidence" value="ECO:0007669"/>
    <property type="project" value="TreeGrafter"/>
</dbReference>
<dbReference type="GO" id="GO:0009631">
    <property type="term" value="P:cold acclimation"/>
    <property type="evidence" value="ECO:0007669"/>
    <property type="project" value="TreeGrafter"/>
</dbReference>
<dbReference type="InterPro" id="IPR030513">
    <property type="entry name" value="Dehydrin_CS"/>
</dbReference>
<dbReference type="Pfam" id="PF00257">
    <property type="entry name" value="Dehydrin"/>
    <property type="match status" value="1"/>
</dbReference>
<sequence length="219" mass="24879">MAEENQNKSYETTSEVEIKDRGVFDFFGNKKEEEKPQEVNVHGEPVYKVEEKKEEGHGEEKKQSLLEKIHRSNSSSSSSSDEEEIGEDGEKKKKKKEKKGLKEKIKEKITHDDDKEEKKHEDTTVPVEKIEVDPEHQKGFLEKIKDKLPGQHKKTDEVAVPPASSTVYGDAHTETDAAVAHEGEAKEKKGLLEKIKEKIPGYHPKSGEEKEKEKESGAY</sequence>
<proteinExistence type="inferred from homology"/>
<evidence type="ECO:0000256" key="2">
    <source>
        <dbReference type="RuleBase" id="RU003995"/>
    </source>
</evidence>
<organism evidence="4 5">
    <name type="scientific">Lupinus albus</name>
    <name type="common">White lupine</name>
    <name type="synonym">Lupinus termis</name>
    <dbReference type="NCBI Taxonomy" id="3870"/>
    <lineage>
        <taxon>Eukaryota</taxon>
        <taxon>Viridiplantae</taxon>
        <taxon>Streptophyta</taxon>
        <taxon>Embryophyta</taxon>
        <taxon>Tracheophyta</taxon>
        <taxon>Spermatophyta</taxon>
        <taxon>Magnoliopsida</taxon>
        <taxon>eudicotyledons</taxon>
        <taxon>Gunneridae</taxon>
        <taxon>Pentapetalae</taxon>
        <taxon>rosids</taxon>
        <taxon>fabids</taxon>
        <taxon>Fabales</taxon>
        <taxon>Fabaceae</taxon>
        <taxon>Papilionoideae</taxon>
        <taxon>50 kb inversion clade</taxon>
        <taxon>genistoids sensu lato</taxon>
        <taxon>core genistoids</taxon>
        <taxon>Genisteae</taxon>
        <taxon>Lupinus</taxon>
    </lineage>
</organism>
<dbReference type="GO" id="GO:0009737">
    <property type="term" value="P:response to abscisic acid"/>
    <property type="evidence" value="ECO:0007669"/>
    <property type="project" value="TreeGrafter"/>
</dbReference>
<accession>A0A6A4NZ76</accession>
<comment type="similarity">
    <text evidence="1 2">Belongs to the plant dehydrin family.</text>
</comment>
<feature type="compositionally biased region" description="Basic and acidic residues" evidence="3">
    <location>
        <begin position="45"/>
        <end position="70"/>
    </location>
</feature>
<feature type="region of interest" description="Disordered" evidence="3">
    <location>
        <begin position="1"/>
        <end position="168"/>
    </location>
</feature>
<dbReference type="PANTHER" id="PTHR33346">
    <property type="entry name" value="DEHYDRIN XERO 2-RELATED"/>
    <property type="match status" value="1"/>
</dbReference>
<reference evidence="5" key="1">
    <citation type="journal article" date="2020" name="Nat. Commun.">
        <title>Genome sequence of the cluster root forming white lupin.</title>
        <authorList>
            <person name="Hufnagel B."/>
            <person name="Marques A."/>
            <person name="Soriano A."/>
            <person name="Marques L."/>
            <person name="Divol F."/>
            <person name="Doumas P."/>
            <person name="Sallet E."/>
            <person name="Mancinotti D."/>
            <person name="Carrere S."/>
            <person name="Marande W."/>
            <person name="Arribat S."/>
            <person name="Keller J."/>
            <person name="Huneau C."/>
            <person name="Blein T."/>
            <person name="Aime D."/>
            <person name="Laguerre M."/>
            <person name="Taylor J."/>
            <person name="Schubert V."/>
            <person name="Nelson M."/>
            <person name="Geu-Flores F."/>
            <person name="Crespi M."/>
            <person name="Gallardo-Guerrero K."/>
            <person name="Delaux P.-M."/>
            <person name="Salse J."/>
            <person name="Berges H."/>
            <person name="Guyot R."/>
            <person name="Gouzy J."/>
            <person name="Peret B."/>
        </authorList>
    </citation>
    <scope>NUCLEOTIDE SEQUENCE [LARGE SCALE GENOMIC DNA]</scope>
    <source>
        <strain evidence="5">cv. Amiga</strain>
    </source>
</reference>
<dbReference type="InterPro" id="IPR000167">
    <property type="entry name" value="Dehydrin"/>
</dbReference>
<dbReference type="OrthoDB" id="1934367at2759"/>